<accession>A0A398CDJ1</accession>
<proteinExistence type="predicted"/>
<dbReference type="SUPFAM" id="SSF89069">
    <property type="entry name" value="N-terminal, cytoplasmic domain of anti-sigmaE factor RseA"/>
    <property type="match status" value="1"/>
</dbReference>
<dbReference type="EMBL" id="QXJC01000001">
    <property type="protein sequence ID" value="RID99901.1"/>
    <property type="molecule type" value="Genomic_DNA"/>
</dbReference>
<dbReference type="Pfam" id="PF03872">
    <property type="entry name" value="RseA_N"/>
    <property type="match status" value="1"/>
</dbReference>
<dbReference type="CDD" id="cd16328">
    <property type="entry name" value="RseA_N"/>
    <property type="match status" value="1"/>
</dbReference>
<evidence type="ECO:0000313" key="3">
    <source>
        <dbReference type="Proteomes" id="UP000266302"/>
    </source>
</evidence>
<dbReference type="Gene3D" id="1.10.10.880">
    <property type="entry name" value="Anti sigma-E protein RseA, N-terminal domain"/>
    <property type="match status" value="1"/>
</dbReference>
<gene>
    <name evidence="2" type="ORF">D3F03_05865</name>
</gene>
<sequence>MQVDTMELDVKEQELLSALADGELQGEELAQALALCARDSACARWRDYHLIGDVLRAPELARAGDSTQFLQRMRSALANEPAAPVLSSQPAVVAPAANDSLFRWKMVAGFASLAAVAAIGWNSFSVLQSEAPQGAQLAVVTQPSAGTEQTELAQAGPAVMIRDPRLDELLAAHKQYGGASALQMPAGFLRNATFETPQR</sequence>
<dbReference type="InterPro" id="IPR052383">
    <property type="entry name" value="Anti-sigma-E_RseA-like"/>
</dbReference>
<dbReference type="OrthoDB" id="8561243at2"/>
<evidence type="ECO:0000259" key="1">
    <source>
        <dbReference type="Pfam" id="PF03872"/>
    </source>
</evidence>
<dbReference type="GO" id="GO:0016989">
    <property type="term" value="F:sigma factor antagonist activity"/>
    <property type="evidence" value="ECO:0007669"/>
    <property type="project" value="InterPro"/>
</dbReference>
<keyword evidence="3" id="KW-1185">Reference proteome</keyword>
<comment type="caution">
    <text evidence="2">The sequence shown here is derived from an EMBL/GenBank/DDBJ whole genome shotgun (WGS) entry which is preliminary data.</text>
</comment>
<organism evidence="2 3">
    <name type="scientific">Simplicispira hankyongi</name>
    <dbReference type="NCBI Taxonomy" id="2315688"/>
    <lineage>
        <taxon>Bacteria</taxon>
        <taxon>Pseudomonadati</taxon>
        <taxon>Pseudomonadota</taxon>
        <taxon>Betaproteobacteria</taxon>
        <taxon>Burkholderiales</taxon>
        <taxon>Comamonadaceae</taxon>
        <taxon>Simplicispira</taxon>
    </lineage>
</organism>
<dbReference type="Proteomes" id="UP000266302">
    <property type="component" value="Unassembled WGS sequence"/>
</dbReference>
<dbReference type="InterPro" id="IPR005572">
    <property type="entry name" value="Anti-sigma_E_RseA_N"/>
</dbReference>
<dbReference type="PANTHER" id="PTHR38104:SF1">
    <property type="entry name" value="ANTI-SIGMA-E FACTOR RSEA"/>
    <property type="match status" value="1"/>
</dbReference>
<name>A0A398CDJ1_9BURK</name>
<dbReference type="PANTHER" id="PTHR38104">
    <property type="match status" value="1"/>
</dbReference>
<reference evidence="2 3" key="1">
    <citation type="submission" date="2018-09" db="EMBL/GenBank/DDBJ databases">
        <title>Draft genome of Simplicispira sp. NY-02.</title>
        <authorList>
            <person name="Im W.T."/>
        </authorList>
    </citation>
    <scope>NUCLEOTIDE SEQUENCE [LARGE SCALE GENOMIC DNA]</scope>
    <source>
        <strain evidence="2 3">NY-02</strain>
    </source>
</reference>
<dbReference type="AlphaFoldDB" id="A0A398CDJ1"/>
<feature type="domain" description="Anti sigma-E protein RseA N-terminal" evidence="1">
    <location>
        <begin position="13"/>
        <end position="90"/>
    </location>
</feature>
<evidence type="ECO:0000313" key="2">
    <source>
        <dbReference type="EMBL" id="RID99901.1"/>
    </source>
</evidence>
<dbReference type="InterPro" id="IPR036147">
    <property type="entry name" value="Anti-sigma_E_RseA_N_sf"/>
</dbReference>
<protein>
    <submittedName>
        <fullName evidence="2">Anti-anti-sigma factor</fullName>
    </submittedName>
</protein>